<reference evidence="1" key="1">
    <citation type="submission" date="2020-10" db="EMBL/GenBank/DDBJ databases">
        <authorList>
            <person name="Gilroy R."/>
        </authorList>
    </citation>
    <scope>NUCLEOTIDE SEQUENCE</scope>
    <source>
        <strain evidence="1">10192</strain>
    </source>
</reference>
<dbReference type="Pfam" id="PF07963">
    <property type="entry name" value="N_methyl"/>
    <property type="match status" value="1"/>
</dbReference>
<dbReference type="SUPFAM" id="SSF54523">
    <property type="entry name" value="Pili subunits"/>
    <property type="match status" value="1"/>
</dbReference>
<evidence type="ECO:0000313" key="2">
    <source>
        <dbReference type="Proteomes" id="UP000823632"/>
    </source>
</evidence>
<name>A0A9D9DRF8_9BACT</name>
<dbReference type="AlphaFoldDB" id="A0A9D9DRF8"/>
<protein>
    <submittedName>
        <fullName evidence="1">Type II secretion system protein</fullName>
    </submittedName>
</protein>
<dbReference type="Proteomes" id="UP000823632">
    <property type="component" value="Unassembled WGS sequence"/>
</dbReference>
<gene>
    <name evidence="1" type="ORF">IAC76_08660</name>
</gene>
<dbReference type="InterPro" id="IPR012902">
    <property type="entry name" value="N_methyl_site"/>
</dbReference>
<reference evidence="1" key="2">
    <citation type="journal article" date="2021" name="PeerJ">
        <title>Extensive microbial diversity within the chicken gut microbiome revealed by metagenomics and culture.</title>
        <authorList>
            <person name="Gilroy R."/>
            <person name="Ravi A."/>
            <person name="Getino M."/>
            <person name="Pursley I."/>
            <person name="Horton D.L."/>
            <person name="Alikhan N.F."/>
            <person name="Baker D."/>
            <person name="Gharbi K."/>
            <person name="Hall N."/>
            <person name="Watson M."/>
            <person name="Adriaenssens E.M."/>
            <person name="Foster-Nyarko E."/>
            <person name="Jarju S."/>
            <person name="Secka A."/>
            <person name="Antonio M."/>
            <person name="Oren A."/>
            <person name="Chaudhuri R.R."/>
            <person name="La Ragione R."/>
            <person name="Hildebrand F."/>
            <person name="Pallen M.J."/>
        </authorList>
    </citation>
    <scope>NUCLEOTIDE SEQUENCE</scope>
    <source>
        <strain evidence="1">10192</strain>
    </source>
</reference>
<accession>A0A9D9DRF8</accession>
<sequence length="233" mass="26582">MKKAFTLAEVLITLGIIGIVAAMTLPTVINNIQDKQFRTMFKKQYSIINQALLMTYESGDDIPNLDQSNWKDMIFYVCRIAKQLKYTDSGLKCAEIEAAGESAEFESQYSNSNVVWHNEGEWYNKKGEPQYLNTGYLRMTFMLPDGVMINFSCFRDVFVDVNGKRKPNTIGRDIFYFHIPQGSLYPSFFDKTSYSNNVNGCSDSYAVSITRENYKQDCESGSGWGCSPMYILD</sequence>
<evidence type="ECO:0000313" key="1">
    <source>
        <dbReference type="EMBL" id="MBO8431443.1"/>
    </source>
</evidence>
<comment type="caution">
    <text evidence="1">The sequence shown here is derived from an EMBL/GenBank/DDBJ whole genome shotgun (WGS) entry which is preliminary data.</text>
</comment>
<proteinExistence type="predicted"/>
<dbReference type="EMBL" id="JADIND010000195">
    <property type="protein sequence ID" value="MBO8431443.1"/>
    <property type="molecule type" value="Genomic_DNA"/>
</dbReference>
<dbReference type="NCBIfam" id="TIGR02532">
    <property type="entry name" value="IV_pilin_GFxxxE"/>
    <property type="match status" value="1"/>
</dbReference>
<dbReference type="Gene3D" id="3.30.700.10">
    <property type="entry name" value="Glycoprotein, Type 4 Pilin"/>
    <property type="match status" value="1"/>
</dbReference>
<dbReference type="InterPro" id="IPR045584">
    <property type="entry name" value="Pilin-like"/>
</dbReference>
<organism evidence="1 2">
    <name type="scientific">Candidatus Scatousia excrementipullorum</name>
    <dbReference type="NCBI Taxonomy" id="2840936"/>
    <lineage>
        <taxon>Bacteria</taxon>
        <taxon>Candidatus Scatousia</taxon>
    </lineage>
</organism>